<dbReference type="Gene3D" id="3.10.180.10">
    <property type="entry name" value="2,3-Dihydroxybiphenyl 1,2-Dioxygenase, domain 1"/>
    <property type="match status" value="1"/>
</dbReference>
<dbReference type="Pfam" id="PF06983">
    <property type="entry name" value="3-dmu-9_3-mt"/>
    <property type="match status" value="1"/>
</dbReference>
<organism evidence="2 3">
    <name type="scientific">Cognatilysobacter lacus</name>
    <dbReference type="NCBI Taxonomy" id="1643323"/>
    <lineage>
        <taxon>Bacteria</taxon>
        <taxon>Pseudomonadati</taxon>
        <taxon>Pseudomonadota</taxon>
        <taxon>Gammaproteobacteria</taxon>
        <taxon>Lysobacterales</taxon>
        <taxon>Lysobacteraceae</taxon>
        <taxon>Cognatilysobacter</taxon>
    </lineage>
</organism>
<gene>
    <name evidence="2" type="ORF">FW784_03165</name>
</gene>
<dbReference type="AlphaFoldDB" id="A0A5D8Z7V4"/>
<evidence type="ECO:0000313" key="3">
    <source>
        <dbReference type="Proteomes" id="UP000323164"/>
    </source>
</evidence>
<protein>
    <submittedName>
        <fullName evidence="2">VOC family protein</fullName>
    </submittedName>
</protein>
<feature type="domain" description="PhnB-like" evidence="1">
    <location>
        <begin position="7"/>
        <end position="126"/>
    </location>
</feature>
<evidence type="ECO:0000313" key="2">
    <source>
        <dbReference type="EMBL" id="TZF90988.1"/>
    </source>
</evidence>
<comment type="caution">
    <text evidence="2">The sequence shown here is derived from an EMBL/GenBank/DDBJ whole genome shotgun (WGS) entry which is preliminary data.</text>
</comment>
<accession>A0A5D8Z7V4</accession>
<dbReference type="PIRSF" id="PIRSF021700">
    <property type="entry name" value="3_dmu_93_MTrfase"/>
    <property type="match status" value="1"/>
</dbReference>
<dbReference type="InterPro" id="IPR028973">
    <property type="entry name" value="PhnB-like"/>
</dbReference>
<evidence type="ECO:0000259" key="1">
    <source>
        <dbReference type="Pfam" id="PF06983"/>
    </source>
</evidence>
<dbReference type="OrthoDB" id="5293819at2"/>
<dbReference type="EMBL" id="VTRV01000020">
    <property type="protein sequence ID" value="TZF90988.1"/>
    <property type="molecule type" value="Genomic_DNA"/>
</dbReference>
<dbReference type="SUPFAM" id="SSF54593">
    <property type="entry name" value="Glyoxalase/Bleomycin resistance protein/Dihydroxybiphenyl dioxygenase"/>
    <property type="match status" value="1"/>
</dbReference>
<sequence>MAMKLSRIMPCLWFNDDAEAAAAHYIGIFPHSRMLRVLHYNAASARQAGRPVGSVLSLEFELDGQPFSALNGGPLYRFNESISFVVQCDGQDEIDHYWHALGEGGDPTAQQCGWLKDRYGVSWQVVPALLTDWLADPDPARTARVMRAVLSMRKLDIAALQRAREG</sequence>
<keyword evidence="3" id="KW-1185">Reference proteome</keyword>
<reference evidence="2 3" key="1">
    <citation type="submission" date="2019-08" db="EMBL/GenBank/DDBJ databases">
        <title>Draft genome sequence of Lysobacter sp. UKS-15.</title>
        <authorList>
            <person name="Im W.-T."/>
        </authorList>
    </citation>
    <scope>NUCLEOTIDE SEQUENCE [LARGE SCALE GENOMIC DNA]</scope>
    <source>
        <strain evidence="2 3">UKS-15</strain>
    </source>
</reference>
<name>A0A5D8Z7V4_9GAMM</name>
<proteinExistence type="predicted"/>
<dbReference type="PANTHER" id="PTHR33990">
    <property type="entry name" value="PROTEIN YJDN-RELATED"/>
    <property type="match status" value="1"/>
</dbReference>
<dbReference type="InterPro" id="IPR029068">
    <property type="entry name" value="Glyas_Bleomycin-R_OHBP_Dase"/>
</dbReference>
<dbReference type="InterPro" id="IPR009725">
    <property type="entry name" value="3_dmu_93_MTrfase"/>
</dbReference>
<dbReference type="PANTHER" id="PTHR33990:SF2">
    <property type="entry name" value="PHNB-LIKE DOMAIN-CONTAINING PROTEIN"/>
    <property type="match status" value="1"/>
</dbReference>
<dbReference type="CDD" id="cd06588">
    <property type="entry name" value="PhnB_like"/>
    <property type="match status" value="1"/>
</dbReference>
<dbReference type="Proteomes" id="UP000323164">
    <property type="component" value="Unassembled WGS sequence"/>
</dbReference>